<accession>A0A0F9TQ24</accession>
<reference evidence="1" key="1">
    <citation type="journal article" date="2015" name="Nature">
        <title>Complex archaea that bridge the gap between prokaryotes and eukaryotes.</title>
        <authorList>
            <person name="Spang A."/>
            <person name="Saw J.H."/>
            <person name="Jorgensen S.L."/>
            <person name="Zaremba-Niedzwiedzka K."/>
            <person name="Martijn J."/>
            <person name="Lind A.E."/>
            <person name="van Eijk R."/>
            <person name="Schleper C."/>
            <person name="Guy L."/>
            <person name="Ettema T.J."/>
        </authorList>
    </citation>
    <scope>NUCLEOTIDE SEQUENCE</scope>
</reference>
<gene>
    <name evidence="1" type="ORF">LCGC14_0320320</name>
</gene>
<dbReference type="AlphaFoldDB" id="A0A0F9TQ24"/>
<evidence type="ECO:0000313" key="1">
    <source>
        <dbReference type="EMBL" id="KKN81419.1"/>
    </source>
</evidence>
<proteinExistence type="predicted"/>
<sequence length="77" mass="9068">MHGETRKRIERLLDELTTLVITARRFIENRNQTDSKERPCQECNEQPAHYETEWNTEVCGECWDEITNGAKRPATAF</sequence>
<comment type="caution">
    <text evidence="1">The sequence shown here is derived from an EMBL/GenBank/DDBJ whole genome shotgun (WGS) entry which is preliminary data.</text>
</comment>
<protein>
    <submittedName>
        <fullName evidence="1">Uncharacterized protein</fullName>
    </submittedName>
</protein>
<dbReference type="EMBL" id="LAZR01000215">
    <property type="protein sequence ID" value="KKN81419.1"/>
    <property type="molecule type" value="Genomic_DNA"/>
</dbReference>
<name>A0A0F9TQ24_9ZZZZ</name>
<organism evidence="1">
    <name type="scientific">marine sediment metagenome</name>
    <dbReference type="NCBI Taxonomy" id="412755"/>
    <lineage>
        <taxon>unclassified sequences</taxon>
        <taxon>metagenomes</taxon>
        <taxon>ecological metagenomes</taxon>
    </lineage>
</organism>